<organism evidence="15 16">
    <name type="scientific">Endocarpon pusillum (strain Z07020 / HMAS-L-300199)</name>
    <name type="common">Lichen-forming fungus</name>
    <dbReference type="NCBI Taxonomy" id="1263415"/>
    <lineage>
        <taxon>Eukaryota</taxon>
        <taxon>Fungi</taxon>
        <taxon>Dikarya</taxon>
        <taxon>Ascomycota</taxon>
        <taxon>Pezizomycotina</taxon>
        <taxon>Eurotiomycetes</taxon>
        <taxon>Chaetothyriomycetidae</taxon>
        <taxon>Verrucariales</taxon>
        <taxon>Verrucariaceae</taxon>
        <taxon>Endocarpon</taxon>
    </lineage>
</organism>
<dbReference type="PRINTS" id="PR00736">
    <property type="entry name" value="GLHYDRLASE15"/>
</dbReference>
<keyword evidence="4" id="KW-0732">Signal</keyword>
<dbReference type="eggNOG" id="ENOG502QPM2">
    <property type="taxonomic scope" value="Eukaryota"/>
</dbReference>
<dbReference type="RefSeq" id="XP_007787303.1">
    <property type="nucleotide sequence ID" value="XM_007789113.1"/>
</dbReference>
<dbReference type="PANTHER" id="PTHR31616">
    <property type="entry name" value="TREHALASE"/>
    <property type="match status" value="1"/>
</dbReference>
<evidence type="ECO:0000256" key="2">
    <source>
        <dbReference type="ARBA" id="ARBA00006188"/>
    </source>
</evidence>
<evidence type="ECO:0000313" key="15">
    <source>
        <dbReference type="EMBL" id="ERF75291.1"/>
    </source>
</evidence>
<feature type="domain" description="GH15-like" evidence="14">
    <location>
        <begin position="61"/>
        <end position="479"/>
    </location>
</feature>
<dbReference type="InterPro" id="IPR011613">
    <property type="entry name" value="GH15-like"/>
</dbReference>
<dbReference type="Gene3D" id="1.50.10.10">
    <property type="match status" value="1"/>
</dbReference>
<keyword evidence="8" id="KW-0326">Glycosidase</keyword>
<dbReference type="GO" id="GO:2001070">
    <property type="term" value="F:starch binding"/>
    <property type="evidence" value="ECO:0007669"/>
    <property type="project" value="InterPro"/>
</dbReference>
<evidence type="ECO:0000256" key="1">
    <source>
        <dbReference type="ARBA" id="ARBA00001863"/>
    </source>
</evidence>
<evidence type="ECO:0000259" key="14">
    <source>
        <dbReference type="Pfam" id="PF00723"/>
    </source>
</evidence>
<dbReference type="InterPro" id="IPR046966">
    <property type="entry name" value="Glucoamylase_active_site"/>
</dbReference>
<dbReference type="FunFam" id="1.50.10.10:FF:000018">
    <property type="entry name" value="Glucoamylase"/>
    <property type="match status" value="1"/>
</dbReference>
<reference evidence="16" key="1">
    <citation type="journal article" date="2014" name="BMC Genomics">
        <title>Genome characteristics reveal the impact of lichenization on lichen-forming fungus Endocarpon pusillum Hedwig (Verrucariales, Ascomycota).</title>
        <authorList>
            <person name="Wang Y.-Y."/>
            <person name="Liu B."/>
            <person name="Zhang X.-Y."/>
            <person name="Zhou Q.-M."/>
            <person name="Zhang T."/>
            <person name="Li H."/>
            <person name="Yu Y.-F."/>
            <person name="Zhang X.-L."/>
            <person name="Hao X.-Y."/>
            <person name="Wang M."/>
            <person name="Wang L."/>
            <person name="Wei J.-C."/>
        </authorList>
    </citation>
    <scope>NUCLEOTIDE SEQUENCE [LARGE SCALE GENOMIC DNA]</scope>
    <source>
        <strain evidence="16">Z07020 / HMAS-L-300199</strain>
    </source>
</reference>
<dbReference type="InterPro" id="IPR008928">
    <property type="entry name" value="6-hairpin_glycosidase_sf"/>
</dbReference>
<dbReference type="Pfam" id="PF00723">
    <property type="entry name" value="Glyco_hydro_15"/>
    <property type="match status" value="1"/>
</dbReference>
<dbReference type="SUPFAM" id="SSF48208">
    <property type="entry name" value="Six-hairpin glycosidases"/>
    <property type="match status" value="1"/>
</dbReference>
<dbReference type="AlphaFoldDB" id="U1GTE6"/>
<evidence type="ECO:0000256" key="6">
    <source>
        <dbReference type="ARBA" id="ARBA00023180"/>
    </source>
</evidence>
<evidence type="ECO:0000256" key="7">
    <source>
        <dbReference type="ARBA" id="ARBA00023277"/>
    </source>
</evidence>
<dbReference type="InterPro" id="IPR012341">
    <property type="entry name" value="6hp_glycosidase-like_sf"/>
</dbReference>
<keyword evidence="5" id="KW-0378">Hydrolase</keyword>
<name>U1GTE6_ENDPU</name>
<sequence length="556" mass="60138">MLWNDVLLYASKSNYKHTNTHDYRYMLCDFSLSQLVRATGFNVLSRQSNDVNSFIARQSPIALQGILNNIGANGSLVEGASSGIVVASPSTQDPNYFYTWTRDSALTIKFLIDSYIQGNQGLGSLIQEYILAQGRLQTVDNLSGTFASGQGLGEPKYYTNETAFEGEWGRPQRDGPALRAIALIAYSKAIVAASSDNNATVHDVIWPIVSNDLSYVAQYWNQTGFDLWEEVNGSSFFTTAVQYRALVEGANFAQSVGETCDGCDSQAPNTLCFLQNYWNGTSIVSNINLQGDYQRSGLDCNSILTSIHMYDPEGGCTDSTFQPCSSRALANHKAVVDSFRNVYTINSNLGPGEAAAVGRYTEDRYYEGNPWYLCTLAAAEQLYSAIHQWNATGSITVDNLNAGFFSDLGTNTTNGNYASNSPEFATLTTAVRDYADGFVAVVQEYTPENGSLAEQFSRENGTAVSARDLTWSYASFLTMEFARNSTLPQSWGEAAANTVPNSCQASSSNGTYIEPTATSFPNVAGIVTPNGSASGSGMAGSTSSAAANRATPFLRW</sequence>
<dbReference type="EC" id="3.2.1.3" evidence="3"/>
<feature type="active site" description="Proton acceptor" evidence="12">
    <location>
        <position position="226"/>
    </location>
</feature>
<comment type="catalytic activity">
    <reaction evidence="1">
        <text>Hydrolysis of terminal (1-&gt;4)-linked alpha-D-glucose residues successively from non-reducing ends of the chains with release of beta-D-glucose.</text>
        <dbReference type="EC" id="3.2.1.3"/>
    </reaction>
</comment>
<dbReference type="GO" id="GO:0000324">
    <property type="term" value="C:fungal-type vacuole"/>
    <property type="evidence" value="ECO:0007669"/>
    <property type="project" value="TreeGrafter"/>
</dbReference>
<keyword evidence="9" id="KW-0624">Polysaccharide degradation</keyword>
<protein>
    <recommendedName>
        <fullName evidence="3">glucan 1,4-alpha-glucosidase</fullName>
        <ecNumber evidence="3">3.2.1.3</ecNumber>
    </recommendedName>
    <alternativeName>
        <fullName evidence="11">1,4-alpha-D-glucan glucohydrolase</fullName>
    </alternativeName>
    <alternativeName>
        <fullName evidence="10">Glucan 1,4-alpha-glucosidase</fullName>
    </alternativeName>
</protein>
<dbReference type="HOGENOM" id="CLU_012173_2_1_1"/>
<evidence type="ECO:0000256" key="13">
    <source>
        <dbReference type="PIRSR" id="PIRSR001031-2"/>
    </source>
</evidence>
<keyword evidence="7" id="KW-0119">Carbohydrate metabolism</keyword>
<feature type="binding site" evidence="13">
    <location>
        <position position="168"/>
    </location>
    <ligand>
        <name>substrate</name>
    </ligand>
</feature>
<gene>
    <name evidence="15" type="ORF">EPUS_00083</name>
</gene>
<dbReference type="OrthoDB" id="6123450at2759"/>
<evidence type="ECO:0000256" key="12">
    <source>
        <dbReference type="PIRSR" id="PIRSR001031-1"/>
    </source>
</evidence>
<dbReference type="InterPro" id="IPR000165">
    <property type="entry name" value="Glucoamylase"/>
</dbReference>
<dbReference type="GO" id="GO:0004339">
    <property type="term" value="F:glucan 1,4-alpha-glucosidase activity"/>
    <property type="evidence" value="ECO:0007669"/>
    <property type="project" value="UniProtKB-EC"/>
</dbReference>
<comment type="similarity">
    <text evidence="2">Belongs to the glycosyl hydrolase 15 family.</text>
</comment>
<evidence type="ECO:0000256" key="8">
    <source>
        <dbReference type="ARBA" id="ARBA00023295"/>
    </source>
</evidence>
<evidence type="ECO:0000256" key="5">
    <source>
        <dbReference type="ARBA" id="ARBA00022801"/>
    </source>
</evidence>
<dbReference type="EMBL" id="KE720815">
    <property type="protein sequence ID" value="ERF75291.1"/>
    <property type="molecule type" value="Genomic_DNA"/>
</dbReference>
<accession>U1GTE6</accession>
<dbReference type="PANTHER" id="PTHR31616:SF12">
    <property type="entry name" value="GLUCOAMYLASE"/>
    <property type="match status" value="1"/>
</dbReference>
<dbReference type="GO" id="GO:0000272">
    <property type="term" value="P:polysaccharide catabolic process"/>
    <property type="evidence" value="ECO:0007669"/>
    <property type="project" value="UniProtKB-KW"/>
</dbReference>
<dbReference type="PIRSF" id="PIRSF001031">
    <property type="entry name" value="Glu-a-glcsd_SBD"/>
    <property type="match status" value="1"/>
</dbReference>
<dbReference type="Proteomes" id="UP000019373">
    <property type="component" value="Unassembled WGS sequence"/>
</dbReference>
<evidence type="ECO:0000256" key="9">
    <source>
        <dbReference type="ARBA" id="ARBA00023326"/>
    </source>
</evidence>
<evidence type="ECO:0000256" key="3">
    <source>
        <dbReference type="ARBA" id="ARBA00012593"/>
    </source>
</evidence>
<evidence type="ECO:0000256" key="11">
    <source>
        <dbReference type="ARBA" id="ARBA00033473"/>
    </source>
</evidence>
<dbReference type="PROSITE" id="PS00820">
    <property type="entry name" value="GLUCOAMYLASE"/>
    <property type="match status" value="1"/>
</dbReference>
<dbReference type="OMA" id="SHFWNQS"/>
<evidence type="ECO:0000313" key="16">
    <source>
        <dbReference type="Proteomes" id="UP000019373"/>
    </source>
</evidence>
<keyword evidence="16" id="KW-1185">Reference proteome</keyword>
<evidence type="ECO:0000256" key="10">
    <source>
        <dbReference type="ARBA" id="ARBA00033442"/>
    </source>
</evidence>
<feature type="active site" description="Proton donor" evidence="12">
    <location>
        <position position="229"/>
    </location>
</feature>
<dbReference type="InterPro" id="IPR008291">
    <property type="entry name" value="Glucoamylase_SBD"/>
</dbReference>
<proteinExistence type="inferred from homology"/>
<keyword evidence="6" id="KW-0325">Glycoprotein</keyword>
<evidence type="ECO:0000256" key="4">
    <source>
        <dbReference type="ARBA" id="ARBA00022729"/>
    </source>
</evidence>
<dbReference type="GeneID" id="19235148"/>